<dbReference type="PROSITE" id="PS00434">
    <property type="entry name" value="HSF_DOMAIN"/>
    <property type="match status" value="1"/>
</dbReference>
<dbReference type="FunFam" id="1.10.10.10:FF:000229">
    <property type="entry name" value="HSF-type DNA-binding domain protein"/>
    <property type="match status" value="1"/>
</dbReference>
<feature type="compositionally biased region" description="Basic and acidic residues" evidence="7">
    <location>
        <begin position="361"/>
        <end position="377"/>
    </location>
</feature>
<dbReference type="PRINTS" id="PR00056">
    <property type="entry name" value="HSFDOMAIN"/>
</dbReference>
<evidence type="ECO:0000256" key="2">
    <source>
        <dbReference type="ARBA" id="ARBA00022574"/>
    </source>
</evidence>
<dbReference type="Pfam" id="PF20946">
    <property type="entry name" value="Ctf4_C"/>
    <property type="match status" value="1"/>
</dbReference>
<feature type="region of interest" description="Disordered" evidence="7">
    <location>
        <begin position="339"/>
        <end position="406"/>
    </location>
</feature>
<sequence length="641" mass="71178">MKRDEICQNEDTVALPQGATLQNVFFSDKGDPCIYDSTGVLLTLMHWRLPSRAYWVPLLDTKLLARLASGRKKENYYPVAVADNKFHCIILKGGDQHPYFPRPLLSEFEFSIPLTSRVAGLKKKSKSNRGRGNDLGGEDENMDDGGGSSAEEDYEDAGVGADEDPAAAESRMLEHTYLLRGLQATQLADLVDASARTTSATAATQRAALQRLELDVDKALLQLLAIECREGEERGMRALEMVRLFRDRSGRMLEAAGKVAQREGVCKTAVVKIHVDKVMHELQLVGIGLMPGVQRLSSFEHLRVHLLPLRSALQFPRRPSCHVAEGGWLPLLRMSAPSPGDPMDVATTTSSSSAPRSANKSPDRDANGVNGMHEHSHCSPPTPAPNDHQPPEGMLMPAPPPTAAAVHQPKIVQTAFIHKLYNMLEDKSIQHLISWTPSAESFVMQPTHEFSRVLAQYFKHTNISSFVRQLNMYGFHKVNDVFHSGGTPDSNLWEFKHGNGSFRRGDLIGLREIKRRASRHALVTRDYGNQKAPPSQPGTPAEPMVLMQDTGDPRMAMEHTVYDFNARMQRAEENAHYMHVKQQATMDTVSQLLQFNRDLARAILTLAPSPDNPIHQDVANLQGSVQRQMELSLKMTHADPI</sequence>
<dbReference type="Proteomes" id="UP001217918">
    <property type="component" value="Unassembled WGS sequence"/>
</dbReference>
<dbReference type="GO" id="GO:0043596">
    <property type="term" value="C:nuclear replication fork"/>
    <property type="evidence" value="ECO:0007669"/>
    <property type="project" value="TreeGrafter"/>
</dbReference>
<evidence type="ECO:0000259" key="8">
    <source>
        <dbReference type="PROSITE" id="PS00434"/>
    </source>
</evidence>
<evidence type="ECO:0000256" key="3">
    <source>
        <dbReference type="ARBA" id="ARBA00022737"/>
    </source>
</evidence>
<keyword evidence="5" id="KW-0539">Nucleus</keyword>
<evidence type="ECO:0000256" key="7">
    <source>
        <dbReference type="SAM" id="MobiDB-lite"/>
    </source>
</evidence>
<comment type="subcellular location">
    <subcellularLocation>
        <location evidence="1">Nucleus</location>
    </subcellularLocation>
</comment>
<dbReference type="EMBL" id="JAQQPM010000005">
    <property type="protein sequence ID" value="KAK2071933.1"/>
    <property type="molecule type" value="Genomic_DNA"/>
</dbReference>
<comment type="similarity">
    <text evidence="6">Belongs to the HSF family.</text>
</comment>
<dbReference type="InterPro" id="IPR048591">
    <property type="entry name" value="WDHD1/CFT4_hel"/>
</dbReference>
<keyword evidence="10" id="KW-1185">Reference proteome</keyword>
<evidence type="ECO:0000256" key="1">
    <source>
        <dbReference type="ARBA" id="ARBA00004123"/>
    </source>
</evidence>
<evidence type="ECO:0000313" key="9">
    <source>
        <dbReference type="EMBL" id="KAK2071933.1"/>
    </source>
</evidence>
<dbReference type="InterPro" id="IPR036388">
    <property type="entry name" value="WH-like_DNA-bd_sf"/>
</dbReference>
<accession>A0AAD9I699</accession>
<dbReference type="InterPro" id="IPR000232">
    <property type="entry name" value="HSF_DNA-bd"/>
</dbReference>
<dbReference type="GO" id="GO:0003700">
    <property type="term" value="F:DNA-binding transcription factor activity"/>
    <property type="evidence" value="ECO:0007669"/>
    <property type="project" value="InterPro"/>
</dbReference>
<dbReference type="PANTHER" id="PTHR19932">
    <property type="entry name" value="WD REPEAT AND HMG-BOX DNA BINDING PROTEIN"/>
    <property type="match status" value="1"/>
</dbReference>
<dbReference type="GO" id="GO:0006261">
    <property type="term" value="P:DNA-templated DNA replication"/>
    <property type="evidence" value="ECO:0007669"/>
    <property type="project" value="TreeGrafter"/>
</dbReference>
<dbReference type="Gene3D" id="1.10.10.10">
    <property type="entry name" value="Winged helix-like DNA-binding domain superfamily/Winged helix DNA-binding domain"/>
    <property type="match status" value="1"/>
</dbReference>
<feature type="compositionally biased region" description="Acidic residues" evidence="7">
    <location>
        <begin position="150"/>
        <end position="162"/>
    </location>
</feature>
<organism evidence="9 10">
    <name type="scientific">Phyllachora maydis</name>
    <dbReference type="NCBI Taxonomy" id="1825666"/>
    <lineage>
        <taxon>Eukaryota</taxon>
        <taxon>Fungi</taxon>
        <taxon>Dikarya</taxon>
        <taxon>Ascomycota</taxon>
        <taxon>Pezizomycotina</taxon>
        <taxon>Sordariomycetes</taxon>
        <taxon>Sordariomycetidae</taxon>
        <taxon>Phyllachorales</taxon>
        <taxon>Phyllachoraceae</taxon>
        <taxon>Phyllachora</taxon>
    </lineage>
</organism>
<dbReference type="InterPro" id="IPR022100">
    <property type="entry name" value="WDHD1/CFT4_beta-prop_2nd"/>
</dbReference>
<name>A0AAD9I699_9PEZI</name>
<protein>
    <recommendedName>
        <fullName evidence="8">HSF-type DNA-binding domain-containing protein</fullName>
    </recommendedName>
</protein>
<feature type="domain" description="HSF-type DNA-binding" evidence="8">
    <location>
        <begin position="454"/>
        <end position="478"/>
    </location>
</feature>
<dbReference type="GO" id="GO:0043565">
    <property type="term" value="F:sequence-specific DNA binding"/>
    <property type="evidence" value="ECO:0007669"/>
    <property type="project" value="InterPro"/>
</dbReference>
<dbReference type="GO" id="GO:0003682">
    <property type="term" value="F:chromatin binding"/>
    <property type="evidence" value="ECO:0007669"/>
    <property type="project" value="TreeGrafter"/>
</dbReference>
<dbReference type="SUPFAM" id="SSF46785">
    <property type="entry name" value="Winged helix' DNA-binding domain"/>
    <property type="match status" value="1"/>
</dbReference>
<dbReference type="AlphaFoldDB" id="A0AAD9I699"/>
<evidence type="ECO:0000313" key="10">
    <source>
        <dbReference type="Proteomes" id="UP001217918"/>
    </source>
</evidence>
<dbReference type="Pfam" id="PF12341">
    <property type="entry name" value="Mcl1_mid"/>
    <property type="match status" value="1"/>
</dbReference>
<dbReference type="Pfam" id="PF00447">
    <property type="entry name" value="HSF_DNA-bind"/>
    <property type="match status" value="1"/>
</dbReference>
<comment type="caution">
    <text evidence="9">The sequence shown here is derived from an EMBL/GenBank/DDBJ whole genome shotgun (WGS) entry which is preliminary data.</text>
</comment>
<gene>
    <name evidence="9" type="ORF">P8C59_006318</name>
</gene>
<evidence type="ECO:0000256" key="4">
    <source>
        <dbReference type="ARBA" id="ARBA00023125"/>
    </source>
</evidence>
<keyword evidence="2" id="KW-0853">WD repeat</keyword>
<dbReference type="SMART" id="SM00415">
    <property type="entry name" value="HSF"/>
    <property type="match status" value="1"/>
</dbReference>
<reference evidence="9" key="1">
    <citation type="journal article" date="2023" name="Mol. Plant Microbe Interact.">
        <title>Elucidating the Obligate Nature and Biological Capacity of an Invasive Fungal Corn Pathogen.</title>
        <authorList>
            <person name="MacCready J.S."/>
            <person name="Roggenkamp E.M."/>
            <person name="Gdanetz K."/>
            <person name="Chilvers M.I."/>
        </authorList>
    </citation>
    <scope>NUCLEOTIDE SEQUENCE</scope>
    <source>
        <strain evidence="9">PM02</strain>
    </source>
</reference>
<dbReference type="InterPro" id="IPR036390">
    <property type="entry name" value="WH_DNA-bd_sf"/>
</dbReference>
<feature type="compositionally biased region" description="Low complexity" evidence="7">
    <location>
        <begin position="346"/>
        <end position="358"/>
    </location>
</feature>
<keyword evidence="3" id="KW-0677">Repeat</keyword>
<dbReference type="PANTHER" id="PTHR19932:SF10">
    <property type="entry name" value="WD REPEAT AND HMG-BOX DNA-BINDING PROTEIN 1"/>
    <property type="match status" value="1"/>
</dbReference>
<dbReference type="GO" id="GO:0006281">
    <property type="term" value="P:DNA repair"/>
    <property type="evidence" value="ECO:0007669"/>
    <property type="project" value="TreeGrafter"/>
</dbReference>
<dbReference type="GO" id="GO:0000278">
    <property type="term" value="P:mitotic cell cycle"/>
    <property type="evidence" value="ECO:0007669"/>
    <property type="project" value="TreeGrafter"/>
</dbReference>
<keyword evidence="4" id="KW-0238">DNA-binding</keyword>
<evidence type="ECO:0000256" key="5">
    <source>
        <dbReference type="ARBA" id="ARBA00023242"/>
    </source>
</evidence>
<feature type="region of interest" description="Disordered" evidence="7">
    <location>
        <begin position="122"/>
        <end position="162"/>
    </location>
</feature>
<proteinExistence type="inferred from homology"/>
<evidence type="ECO:0000256" key="6">
    <source>
        <dbReference type="RuleBase" id="RU004020"/>
    </source>
</evidence>